<evidence type="ECO:0000313" key="6">
    <source>
        <dbReference type="Proteomes" id="UP001500266"/>
    </source>
</evidence>
<accession>A0ABP7YZV7</accession>
<evidence type="ECO:0000259" key="4">
    <source>
        <dbReference type="Pfam" id="PF08241"/>
    </source>
</evidence>
<evidence type="ECO:0000256" key="3">
    <source>
        <dbReference type="ARBA" id="ARBA00022691"/>
    </source>
</evidence>
<evidence type="ECO:0000313" key="5">
    <source>
        <dbReference type="EMBL" id="GAA4144388.1"/>
    </source>
</evidence>
<keyword evidence="3" id="KW-0949">S-adenosyl-L-methionine</keyword>
<keyword evidence="2" id="KW-0808">Transferase</keyword>
<organism evidence="5 6">
    <name type="scientific">Actinomadura keratinilytica</name>
    <dbReference type="NCBI Taxonomy" id="547461"/>
    <lineage>
        <taxon>Bacteria</taxon>
        <taxon>Bacillati</taxon>
        <taxon>Actinomycetota</taxon>
        <taxon>Actinomycetes</taxon>
        <taxon>Streptosporangiales</taxon>
        <taxon>Thermomonosporaceae</taxon>
        <taxon>Actinomadura</taxon>
    </lineage>
</organism>
<name>A0ABP7YZV7_9ACTN</name>
<dbReference type="CDD" id="cd02440">
    <property type="entry name" value="AdoMet_MTases"/>
    <property type="match status" value="1"/>
</dbReference>
<comment type="caution">
    <text evidence="5">The sequence shown here is derived from an EMBL/GenBank/DDBJ whole genome shotgun (WGS) entry which is preliminary data.</text>
</comment>
<sequence>MRWPRRAAIGALVTVDTIEIQRVVDIEDDNWWYRERRGIVARELRRIGVPGQAVDIGAAGGGNTRVLMEHGWQAVAIDSAPAAVDLCLAQGIVAYLGDARFLPLPSATYDLALALNVLEHVDDDRAAAAEIARVLRPGGTALVAVPCDMQLWSAHDVALGRVRRYARADLAGVLEGAGLRVERLWNWNVLLRPLVRWRRHRARYCEDMADAPPVVNELLSLVSAVERRLPVRSWPGVTLFARAYRPD</sequence>
<proteinExistence type="predicted"/>
<feature type="domain" description="Methyltransferase type 11" evidence="4">
    <location>
        <begin position="54"/>
        <end position="142"/>
    </location>
</feature>
<evidence type="ECO:0000256" key="1">
    <source>
        <dbReference type="ARBA" id="ARBA00022603"/>
    </source>
</evidence>
<evidence type="ECO:0000256" key="2">
    <source>
        <dbReference type="ARBA" id="ARBA00022679"/>
    </source>
</evidence>
<dbReference type="Proteomes" id="UP001500266">
    <property type="component" value="Unassembled WGS sequence"/>
</dbReference>
<dbReference type="EMBL" id="BAABDO010000051">
    <property type="protein sequence ID" value="GAA4144388.1"/>
    <property type="molecule type" value="Genomic_DNA"/>
</dbReference>
<dbReference type="Pfam" id="PF08241">
    <property type="entry name" value="Methyltransf_11"/>
    <property type="match status" value="1"/>
</dbReference>
<gene>
    <name evidence="5" type="ORF">GCM10022416_35060</name>
</gene>
<dbReference type="InterPro" id="IPR013216">
    <property type="entry name" value="Methyltransf_11"/>
</dbReference>
<reference evidence="6" key="1">
    <citation type="journal article" date="2019" name="Int. J. Syst. Evol. Microbiol.">
        <title>The Global Catalogue of Microorganisms (GCM) 10K type strain sequencing project: providing services to taxonomists for standard genome sequencing and annotation.</title>
        <authorList>
            <consortium name="The Broad Institute Genomics Platform"/>
            <consortium name="The Broad Institute Genome Sequencing Center for Infectious Disease"/>
            <person name="Wu L."/>
            <person name="Ma J."/>
        </authorList>
    </citation>
    <scope>NUCLEOTIDE SEQUENCE [LARGE SCALE GENOMIC DNA]</scope>
    <source>
        <strain evidence="6">JCM 17316</strain>
    </source>
</reference>
<dbReference type="SUPFAM" id="SSF53335">
    <property type="entry name" value="S-adenosyl-L-methionine-dependent methyltransferases"/>
    <property type="match status" value="1"/>
</dbReference>
<dbReference type="PANTHER" id="PTHR43464:SF19">
    <property type="entry name" value="UBIQUINONE BIOSYNTHESIS O-METHYLTRANSFERASE, MITOCHONDRIAL"/>
    <property type="match status" value="1"/>
</dbReference>
<protein>
    <recommendedName>
        <fullName evidence="4">Methyltransferase type 11 domain-containing protein</fullName>
    </recommendedName>
</protein>
<keyword evidence="1" id="KW-0489">Methyltransferase</keyword>
<dbReference type="Gene3D" id="3.40.50.150">
    <property type="entry name" value="Vaccinia Virus protein VP39"/>
    <property type="match status" value="1"/>
</dbReference>
<dbReference type="PANTHER" id="PTHR43464">
    <property type="entry name" value="METHYLTRANSFERASE"/>
    <property type="match status" value="1"/>
</dbReference>
<dbReference type="InterPro" id="IPR029063">
    <property type="entry name" value="SAM-dependent_MTases_sf"/>
</dbReference>
<keyword evidence="6" id="KW-1185">Reference proteome</keyword>